<dbReference type="PATRIC" id="fig|742738.3.peg.316"/>
<comment type="subcellular location">
    <subcellularLocation>
        <location evidence="1">Membrane</location>
        <topology evidence="1">Multi-pass membrane protein</topology>
    </subcellularLocation>
</comment>
<evidence type="ECO:0000256" key="3">
    <source>
        <dbReference type="ARBA" id="ARBA00022989"/>
    </source>
</evidence>
<evidence type="ECO:0000256" key="5">
    <source>
        <dbReference type="SAM" id="Phobius"/>
    </source>
</evidence>
<feature type="domain" description="Integral membrane bound transporter" evidence="6">
    <location>
        <begin position="212"/>
        <end position="332"/>
    </location>
</feature>
<protein>
    <recommendedName>
        <fullName evidence="6">Integral membrane bound transporter domain-containing protein</fullName>
    </recommendedName>
</protein>
<feature type="transmembrane region" description="Helical" evidence="5">
    <location>
        <begin position="155"/>
        <end position="174"/>
    </location>
</feature>
<comment type="caution">
    <text evidence="7">The sequence shown here is derived from an EMBL/GenBank/DDBJ whole genome shotgun (WGS) entry which is preliminary data.</text>
</comment>
<organism evidence="7 8">
    <name type="scientific">Flavonifractor plautii 1_3_50AFAA</name>
    <dbReference type="NCBI Taxonomy" id="742738"/>
    <lineage>
        <taxon>Bacteria</taxon>
        <taxon>Bacillati</taxon>
        <taxon>Bacillota</taxon>
        <taxon>Clostridia</taxon>
        <taxon>Eubacteriales</taxon>
        <taxon>Oscillospiraceae</taxon>
        <taxon>Flavonifractor</taxon>
    </lineage>
</organism>
<reference evidence="7 8" key="1">
    <citation type="submission" date="2011-08" db="EMBL/GenBank/DDBJ databases">
        <title>The Genome Sequence of Clostridium orbiscindens 1_3_50AFAA.</title>
        <authorList>
            <consortium name="The Broad Institute Genome Sequencing Platform"/>
            <person name="Earl A."/>
            <person name="Ward D."/>
            <person name="Feldgarden M."/>
            <person name="Gevers D."/>
            <person name="Daigneault M."/>
            <person name="Strauss J."/>
            <person name="Allen-Vercoe E."/>
            <person name="Young S.K."/>
            <person name="Zeng Q."/>
            <person name="Gargeya S."/>
            <person name="Fitzgerald M."/>
            <person name="Haas B."/>
            <person name="Abouelleil A."/>
            <person name="Alvarado L."/>
            <person name="Arachchi H.M."/>
            <person name="Berlin A."/>
            <person name="Brown A."/>
            <person name="Chapman S.B."/>
            <person name="Chen Z."/>
            <person name="Dunbar C."/>
            <person name="Freedman E."/>
            <person name="Gearin G."/>
            <person name="Gellesch M."/>
            <person name="Goldberg J."/>
            <person name="Griggs A."/>
            <person name="Gujja S."/>
            <person name="Heiman D."/>
            <person name="Howarth C."/>
            <person name="Larson L."/>
            <person name="Lui A."/>
            <person name="MacDonald P.J.P."/>
            <person name="Montmayeur A."/>
            <person name="Murphy C."/>
            <person name="Neiman D."/>
            <person name="Pearson M."/>
            <person name="Priest M."/>
            <person name="Roberts A."/>
            <person name="Saif S."/>
            <person name="Shea T."/>
            <person name="Shenoy N."/>
            <person name="Sisk P."/>
            <person name="Stolte C."/>
            <person name="Sykes S."/>
            <person name="Wortman J."/>
            <person name="Nusbaum C."/>
            <person name="Birren B."/>
        </authorList>
    </citation>
    <scope>NUCLEOTIDE SEQUENCE [LARGE SCALE GENOMIC DNA]</scope>
    <source>
        <strain evidence="7 8">1_3_50AFAA</strain>
    </source>
</reference>
<gene>
    <name evidence="7" type="ORF">HMPREF9460_00303</name>
</gene>
<dbReference type="InterPro" id="IPR049453">
    <property type="entry name" value="Memb_transporter_dom"/>
</dbReference>
<evidence type="ECO:0000256" key="2">
    <source>
        <dbReference type="ARBA" id="ARBA00022692"/>
    </source>
</evidence>
<dbReference type="RefSeq" id="WP_044938423.1">
    <property type="nucleotide sequence ID" value="NZ_KN174161.1"/>
</dbReference>
<name>A0A096BDJ6_FLAPL</name>
<dbReference type="Pfam" id="PF13515">
    <property type="entry name" value="FUSC_2"/>
    <property type="match status" value="1"/>
</dbReference>
<dbReference type="AlphaFoldDB" id="A0A096BDJ6"/>
<keyword evidence="2 5" id="KW-0812">Transmembrane</keyword>
<proteinExistence type="predicted"/>
<sequence>MSFYGLMQLGVPQLKGLLRQAAGAERRRLLLALLARDAACVGFAVVFISALTALFGGTNSPAAVVIFCLLLSCRFVHYNYRMADTLRNMAAAFALLTLGPALAPLGGPLLHLLLNLFCIGVLLLITADQPELGNASLYLFSYLFLYGNPVSGQALALRGLEMLLGFALCAAVLYHNHRDRTPERPFRAVLRAFSLADEKCRWQLRVAVGISLAVLTGELLGLPRIMWVGFSCSSILTAYGSHPVRRAAGRVGGVLGGSLLFCLLYQLCPPALHGGLGILSGLCLGLCASYGFCTVFNCLGALLTASALFGPGPAAAIRVCNNVLGSLFGLFFALVWPWLLDALSRRRTAAARES</sequence>
<feature type="transmembrane region" description="Helical" evidence="5">
    <location>
        <begin position="247"/>
        <end position="267"/>
    </location>
</feature>
<dbReference type="HOGENOM" id="CLU_061124_0_0_9"/>
<dbReference type="Proteomes" id="UP000029585">
    <property type="component" value="Unassembled WGS sequence"/>
</dbReference>
<accession>A0A096BDJ6</accession>
<dbReference type="GO" id="GO:0016020">
    <property type="term" value="C:membrane"/>
    <property type="evidence" value="ECO:0007669"/>
    <property type="project" value="UniProtKB-SubCell"/>
</dbReference>
<evidence type="ECO:0000313" key="7">
    <source>
        <dbReference type="EMBL" id="KGF57205.1"/>
    </source>
</evidence>
<feature type="transmembrane region" description="Helical" evidence="5">
    <location>
        <begin position="61"/>
        <end position="78"/>
    </location>
</feature>
<keyword evidence="8" id="KW-1185">Reference proteome</keyword>
<feature type="transmembrane region" description="Helical" evidence="5">
    <location>
        <begin position="279"/>
        <end position="303"/>
    </location>
</feature>
<keyword evidence="4 5" id="KW-0472">Membrane</keyword>
<dbReference type="EMBL" id="ADLO01000010">
    <property type="protein sequence ID" value="KGF57205.1"/>
    <property type="molecule type" value="Genomic_DNA"/>
</dbReference>
<feature type="transmembrane region" description="Helical" evidence="5">
    <location>
        <begin position="85"/>
        <end position="103"/>
    </location>
</feature>
<evidence type="ECO:0000256" key="4">
    <source>
        <dbReference type="ARBA" id="ARBA00023136"/>
    </source>
</evidence>
<evidence type="ECO:0000313" key="8">
    <source>
        <dbReference type="Proteomes" id="UP000029585"/>
    </source>
</evidence>
<keyword evidence="3 5" id="KW-1133">Transmembrane helix</keyword>
<evidence type="ECO:0000256" key="1">
    <source>
        <dbReference type="ARBA" id="ARBA00004141"/>
    </source>
</evidence>
<feature type="transmembrane region" description="Helical" evidence="5">
    <location>
        <begin position="29"/>
        <end position="55"/>
    </location>
</feature>
<evidence type="ECO:0000259" key="6">
    <source>
        <dbReference type="Pfam" id="PF13515"/>
    </source>
</evidence>
<feature type="transmembrane region" description="Helical" evidence="5">
    <location>
        <begin position="323"/>
        <end position="343"/>
    </location>
</feature>
<dbReference type="eggNOG" id="ENOG502Z7T7">
    <property type="taxonomic scope" value="Bacteria"/>
</dbReference>